<sequence>MLFFRSSYHVSVMLGLVALGMSQSFLTAISQFPQLSNFTTLMYNNPGLAGALLTSNATSLTKTTVLVPDNSAFDKLEEALGAPIGSLTVEQLEPVLQYHLLVDELTTENFTVANGTTRPTFLTGPTYNNRSAGAALGSNGAESDPHNGQVVFMQASEPEEEESVAGAKRFRLRQTNAQSDRIEVQGGLGHVINMTAIDGYWDGGRFQIVDKFLQLPLNCTDTIRRWKMLAFRQSLDRTGLGAPLDVEQNVTCLTPNDAAFLAAGSPNSTASIFDLTSLLQFHIINEPLYSNFLQDGQRYRSVNNQTIQITERNGEIFVNDAKIINSNVMTNNGVMHVLDRVMSPLDEEVQSSSSSSSGTATTTTSPTTSTTPTTSSSSTTTSSAPAASETGGGIGLENPVSRLGALGYAFPVVWALLL</sequence>
<proteinExistence type="predicted"/>
<evidence type="ECO:0000313" key="4">
    <source>
        <dbReference type="Proteomes" id="UP000054302"/>
    </source>
</evidence>
<dbReference type="SUPFAM" id="SSF82153">
    <property type="entry name" value="FAS1 domain"/>
    <property type="match status" value="2"/>
</dbReference>
<dbReference type="PANTHER" id="PTHR10900:SF77">
    <property type="entry name" value="FI19380P1"/>
    <property type="match status" value="1"/>
</dbReference>
<dbReference type="Proteomes" id="UP000054302">
    <property type="component" value="Unassembled WGS sequence"/>
</dbReference>
<dbReference type="InterPro" id="IPR036378">
    <property type="entry name" value="FAS1_dom_sf"/>
</dbReference>
<dbReference type="PANTHER" id="PTHR10900">
    <property type="entry name" value="PERIOSTIN-RELATED"/>
    <property type="match status" value="1"/>
</dbReference>
<dbReference type="Gene3D" id="2.30.180.10">
    <property type="entry name" value="FAS1 domain"/>
    <property type="match status" value="2"/>
</dbReference>
<dbReference type="RefSeq" id="XP_016227686.1">
    <property type="nucleotide sequence ID" value="XM_016364037.1"/>
</dbReference>
<feature type="domain" description="FAS1" evidence="2">
    <location>
        <begin position="193"/>
        <end position="342"/>
    </location>
</feature>
<feature type="region of interest" description="Disordered" evidence="1">
    <location>
        <begin position="345"/>
        <end position="393"/>
    </location>
</feature>
<reference evidence="3 4" key="1">
    <citation type="submission" date="2015-01" db="EMBL/GenBank/DDBJ databases">
        <title>The Genome Sequence of Exophiala mesophila CBS40295.</title>
        <authorList>
            <consortium name="The Broad Institute Genomics Platform"/>
            <person name="Cuomo C."/>
            <person name="de Hoog S."/>
            <person name="Gorbushina A."/>
            <person name="Stielow B."/>
            <person name="Teixiera M."/>
            <person name="Abouelleil A."/>
            <person name="Chapman S.B."/>
            <person name="Priest M."/>
            <person name="Young S.K."/>
            <person name="Wortman J."/>
            <person name="Nusbaum C."/>
            <person name="Birren B."/>
        </authorList>
    </citation>
    <scope>NUCLEOTIDE SEQUENCE [LARGE SCALE GENOMIC DNA]</scope>
    <source>
        <strain evidence="3 4">CBS 40295</strain>
    </source>
</reference>
<dbReference type="Pfam" id="PF02469">
    <property type="entry name" value="Fasciclin"/>
    <property type="match status" value="2"/>
</dbReference>
<dbReference type="SMART" id="SM00554">
    <property type="entry name" value="FAS1"/>
    <property type="match status" value="2"/>
</dbReference>
<dbReference type="InterPro" id="IPR000782">
    <property type="entry name" value="FAS1_domain"/>
</dbReference>
<dbReference type="VEuPathDB" id="FungiDB:PV10_00016"/>
<dbReference type="AlphaFoldDB" id="A0A0D1ZNB9"/>
<feature type="domain" description="FAS1" evidence="2">
    <location>
        <begin position="22"/>
        <end position="196"/>
    </location>
</feature>
<dbReference type="OrthoDB" id="286301at2759"/>
<dbReference type="PROSITE" id="PS50213">
    <property type="entry name" value="FAS1"/>
    <property type="match status" value="2"/>
</dbReference>
<dbReference type="InterPro" id="IPR050904">
    <property type="entry name" value="Adhesion/Biosynth-related"/>
</dbReference>
<name>A0A0D1ZNB9_EXOME</name>
<keyword evidence="4" id="KW-1185">Reference proteome</keyword>
<accession>A0A0D1ZNB9</accession>
<dbReference type="EMBL" id="KN847520">
    <property type="protein sequence ID" value="KIV96112.1"/>
    <property type="molecule type" value="Genomic_DNA"/>
</dbReference>
<dbReference type="HOGENOM" id="CLU_031281_0_0_1"/>
<organism evidence="3 4">
    <name type="scientific">Exophiala mesophila</name>
    <name type="common">Black yeast-like fungus</name>
    <dbReference type="NCBI Taxonomy" id="212818"/>
    <lineage>
        <taxon>Eukaryota</taxon>
        <taxon>Fungi</taxon>
        <taxon>Dikarya</taxon>
        <taxon>Ascomycota</taxon>
        <taxon>Pezizomycotina</taxon>
        <taxon>Eurotiomycetes</taxon>
        <taxon>Chaetothyriomycetidae</taxon>
        <taxon>Chaetothyriales</taxon>
        <taxon>Herpotrichiellaceae</taxon>
        <taxon>Exophiala</taxon>
    </lineage>
</organism>
<gene>
    <name evidence="3" type="ORF">PV10_00016</name>
</gene>
<evidence type="ECO:0000313" key="3">
    <source>
        <dbReference type="EMBL" id="KIV96112.1"/>
    </source>
</evidence>
<protein>
    <recommendedName>
        <fullName evidence="2">FAS1 domain-containing protein</fullName>
    </recommendedName>
</protein>
<evidence type="ECO:0000259" key="2">
    <source>
        <dbReference type="PROSITE" id="PS50213"/>
    </source>
</evidence>
<feature type="compositionally biased region" description="Low complexity" evidence="1">
    <location>
        <begin position="351"/>
        <end position="389"/>
    </location>
</feature>
<evidence type="ECO:0000256" key="1">
    <source>
        <dbReference type="SAM" id="MobiDB-lite"/>
    </source>
</evidence>
<dbReference type="STRING" id="212818.A0A0D1ZNB9"/>
<dbReference type="GeneID" id="27317861"/>
<dbReference type="OMA" id="TCIGPTD"/>